<keyword evidence="1" id="KW-0472">Membrane</keyword>
<dbReference type="AlphaFoldDB" id="A0A073CYY7"/>
<dbReference type="EMBL" id="CM002803">
    <property type="protein sequence ID" value="KEI69255.1"/>
    <property type="molecule type" value="Genomic_DNA"/>
</dbReference>
<keyword evidence="3" id="KW-1185">Reference proteome</keyword>
<feature type="transmembrane region" description="Helical" evidence="1">
    <location>
        <begin position="129"/>
        <end position="150"/>
    </location>
</feature>
<feature type="transmembrane region" description="Helical" evidence="1">
    <location>
        <begin position="100"/>
        <end position="117"/>
    </location>
</feature>
<keyword evidence="1" id="KW-0812">Transmembrane</keyword>
<dbReference type="Pfam" id="PF17310">
    <property type="entry name" value="DUF5357"/>
    <property type="match status" value="1"/>
</dbReference>
<name>A0A073CYY7_PLAA1</name>
<evidence type="ECO:0000256" key="1">
    <source>
        <dbReference type="SAM" id="Phobius"/>
    </source>
</evidence>
<dbReference type="Proteomes" id="UP000027395">
    <property type="component" value="Chromosome"/>
</dbReference>
<feature type="transmembrane region" description="Helical" evidence="1">
    <location>
        <begin position="43"/>
        <end position="60"/>
    </location>
</feature>
<dbReference type="RefSeq" id="WP_026797470.1">
    <property type="nucleotide sequence ID" value="NZ_CM002803.1"/>
</dbReference>
<dbReference type="eggNOG" id="ENOG503392A">
    <property type="taxonomic scope" value="Bacteria"/>
</dbReference>
<sequence length="193" mass="22499">MKKLINFLNIIKPSHPLDWRTFILIGIAIWMASFFVINNEYTRNGLVFLSLLMLTVAISIRTNKPPFIMGNISLSPWITSFLLCLIIYQNTEINQPNFALKSWPIIAACLIFILEFIKDKFKIHSPPPLVRMGFIIVFLIHINIYCWIEFSLRVENWVRKVPDILPTPETLQPDSAKINPEFQSYLFLGMKQE</sequence>
<reference evidence="2 3" key="1">
    <citation type="journal article" date="2014" name="Appl. Environ. Microbiol.">
        <title>Elucidation of insertion elements encoded on plasmids and in vitro construction of shuttle vectors from the toxic cyanobacterium Planktothrix.</title>
        <authorList>
            <person name="Christiansen G."/>
            <person name="Goesmann A."/>
            <person name="Kurmayer R."/>
        </authorList>
    </citation>
    <scope>NUCLEOTIDE SEQUENCE [LARGE SCALE GENOMIC DNA]</scope>
    <source>
        <strain evidence="2 3">NIVA-CYA 126/8</strain>
    </source>
</reference>
<dbReference type="HOGENOM" id="CLU_1407634_0_0_3"/>
<organism evidence="2 3">
    <name type="scientific">Planktothrix agardhii (strain NIVA-CYA 126/8)</name>
    <dbReference type="NCBI Taxonomy" id="388467"/>
    <lineage>
        <taxon>Bacteria</taxon>
        <taxon>Bacillati</taxon>
        <taxon>Cyanobacteriota</taxon>
        <taxon>Cyanophyceae</taxon>
        <taxon>Oscillatoriophycideae</taxon>
        <taxon>Oscillatoriales</taxon>
        <taxon>Microcoleaceae</taxon>
        <taxon>Planktothrix</taxon>
    </lineage>
</organism>
<accession>A0A073CYY7</accession>
<dbReference type="InterPro" id="IPR020360">
    <property type="entry name" value="Uncharacterised_alr2393"/>
</dbReference>
<dbReference type="PATRIC" id="fig|388467.6.peg.4567"/>
<protein>
    <submittedName>
        <fullName evidence="2">Uncharacterized protein</fullName>
    </submittedName>
</protein>
<evidence type="ECO:0000313" key="2">
    <source>
        <dbReference type="EMBL" id="KEI69255.1"/>
    </source>
</evidence>
<feature type="transmembrane region" description="Helical" evidence="1">
    <location>
        <begin position="21"/>
        <end position="37"/>
    </location>
</feature>
<dbReference type="STRING" id="388467.A19Y_4626"/>
<evidence type="ECO:0000313" key="3">
    <source>
        <dbReference type="Proteomes" id="UP000027395"/>
    </source>
</evidence>
<keyword evidence="1" id="KW-1133">Transmembrane helix</keyword>
<feature type="transmembrane region" description="Helical" evidence="1">
    <location>
        <begin position="67"/>
        <end position="88"/>
    </location>
</feature>
<proteinExistence type="predicted"/>
<gene>
    <name evidence="2" type="ORF">A19Y_4626</name>
</gene>